<protein>
    <recommendedName>
        <fullName evidence="2">Lipoprotein</fullName>
    </recommendedName>
</protein>
<name>A0AAU8BR62_9VIBR</name>
<geneLocation type="plasmid" evidence="1">
    <name>p1</name>
</geneLocation>
<evidence type="ECO:0000313" key="1">
    <source>
        <dbReference type="EMBL" id="XCD19133.1"/>
    </source>
</evidence>
<keyword evidence="1" id="KW-0614">Plasmid</keyword>
<dbReference type="AlphaFoldDB" id="A0AAU8BR62"/>
<reference evidence="1" key="1">
    <citation type="submission" date="2023-01" db="EMBL/GenBank/DDBJ databases">
        <title>Vibrio sp. CB1-14 genome sequencing.</title>
        <authorList>
            <person name="Otstavnykh N."/>
            <person name="Isaeva M."/>
            <person name="Meleshko D."/>
        </authorList>
    </citation>
    <scope>NUCLEOTIDE SEQUENCE</scope>
    <source>
        <strain evidence="1">CB1-14</strain>
        <plasmid evidence="1">p1</plasmid>
    </source>
</reference>
<sequence length="338" mass="37676">MNTGLKLLAMAASLSIVGCASKPYNAGQYAIENQRLASESSLEAVEPDEQFSNAMKIMYDYTQVDIDRANNLDQPFVRGSSAAKDAISAGGTVALLASGASLLDASSFLLGSSYKKDVSSLYNNNRILRFVEVSESTTPVELERLITSHQKELAQLIATSYGKVDVDYTFIDETKFSQELEKVWYKSAYHVIPWNRTDSNRNFSKLCKQSTPEVESFITRLNAIYDVNCQSQVLNHLQFVVNDNLQPVAAFNGRKVPNYAVISAILPDDFPMSALSSTYPYDYAFQPAFAWFYSPSKFARTYGEKDLKQQFEAGNVVFLPTLTALQSSTNVPFSYQRK</sequence>
<dbReference type="RefSeq" id="WP_353500259.1">
    <property type="nucleotide sequence ID" value="NZ_CP115922.1"/>
</dbReference>
<evidence type="ECO:0008006" key="2">
    <source>
        <dbReference type="Google" id="ProtNLM"/>
    </source>
</evidence>
<dbReference type="EMBL" id="CP115922">
    <property type="protein sequence ID" value="XCD19133.1"/>
    <property type="molecule type" value="Genomic_DNA"/>
</dbReference>
<accession>A0AAU8BR62</accession>
<organism evidence="1">
    <name type="scientific">Vibrio chaetopteri</name>
    <dbReference type="NCBI Taxonomy" id="3016528"/>
    <lineage>
        <taxon>Bacteria</taxon>
        <taxon>Pseudomonadati</taxon>
        <taxon>Pseudomonadota</taxon>
        <taxon>Gammaproteobacteria</taxon>
        <taxon>Vibrionales</taxon>
        <taxon>Vibrionaceae</taxon>
        <taxon>Vibrio</taxon>
    </lineage>
</organism>
<dbReference type="PROSITE" id="PS51257">
    <property type="entry name" value="PROKAR_LIPOPROTEIN"/>
    <property type="match status" value="1"/>
</dbReference>
<proteinExistence type="predicted"/>
<dbReference type="KEGG" id="vck:PG915_24670"/>
<gene>
    <name evidence="1" type="ORF">PG915_24670</name>
</gene>